<evidence type="ECO:0000256" key="7">
    <source>
        <dbReference type="ARBA" id="ARBA00022505"/>
    </source>
</evidence>
<dbReference type="SUPFAM" id="SSF63882">
    <property type="entry name" value="MoeA N-terminal region -like"/>
    <property type="match status" value="1"/>
</dbReference>
<keyword evidence="8 13" id="KW-0808">Transferase</keyword>
<comment type="similarity">
    <text evidence="4 13">Belongs to the MoeA family.</text>
</comment>
<dbReference type="NCBIfam" id="TIGR00177">
    <property type="entry name" value="molyb_syn"/>
    <property type="match status" value="1"/>
</dbReference>
<dbReference type="Proteomes" id="UP000095039">
    <property type="component" value="Unassembled WGS sequence"/>
</dbReference>
<evidence type="ECO:0000256" key="4">
    <source>
        <dbReference type="ARBA" id="ARBA00010763"/>
    </source>
</evidence>
<comment type="catalytic activity">
    <reaction evidence="12">
        <text>adenylyl-molybdopterin + molybdate = Mo-molybdopterin + AMP + H(+)</text>
        <dbReference type="Rhea" id="RHEA:35047"/>
        <dbReference type="ChEBI" id="CHEBI:15378"/>
        <dbReference type="ChEBI" id="CHEBI:36264"/>
        <dbReference type="ChEBI" id="CHEBI:62727"/>
        <dbReference type="ChEBI" id="CHEBI:71302"/>
        <dbReference type="ChEBI" id="CHEBI:456215"/>
        <dbReference type="EC" id="2.10.1.1"/>
    </reaction>
</comment>
<keyword evidence="11 13" id="KW-0501">Molybdenum cofactor biosynthesis</keyword>
<dbReference type="CDD" id="cd00887">
    <property type="entry name" value="MoeA"/>
    <property type="match status" value="1"/>
</dbReference>
<dbReference type="GO" id="GO:0046872">
    <property type="term" value="F:metal ion binding"/>
    <property type="evidence" value="ECO:0007669"/>
    <property type="project" value="UniProtKB-UniRule"/>
</dbReference>
<sequence>MGCCDTPGLMPVSSAIDILLDNTSPLTQTEIVSLVDAQNRITSEDIRSPINVPPFANSAMDGYALRCADLNNNMTLRLAGKSFAGIPFEGEWPAGSCIRIMTGAEVPVGADAVIMQEQTTVNGDDITFTHTAELQQNIRPIGNDVEAGDVVIPKGTLLTPREVPMLATLGIGTVTVMRRPKVAFFSTGDELRQVGEALGKGEIYDSNRYTIRAMLEKMHCEAIDLGVVPDCPEQLRNAFLKAASEADVIVTSGGVSVGEADYTKDILDQEGEVGFWKIAIKPGKPFAFGKVKGALFCGLPGNPVSVLVTLHVLVQPLLAKLAGHTQWQPTITLSAKAETRFRKSPGRADYQRAVYRINEQGELVVATTGNQGSGAFSSLSIANCFAVLEQDRGHIDVGENVTIEPFGTVLN</sequence>
<dbReference type="GO" id="GO:0061599">
    <property type="term" value="F:molybdopterin molybdotransferase activity"/>
    <property type="evidence" value="ECO:0007669"/>
    <property type="project" value="UniProtKB-UniRule"/>
</dbReference>
<dbReference type="FunFam" id="2.40.340.10:FF:000003">
    <property type="entry name" value="Molybdopterin molybdenumtransferase"/>
    <property type="match status" value="1"/>
</dbReference>
<dbReference type="NCBIfam" id="NF045515">
    <property type="entry name" value="Glp_gephyrin"/>
    <property type="match status" value="1"/>
</dbReference>
<evidence type="ECO:0000313" key="15">
    <source>
        <dbReference type="EMBL" id="OEE59271.1"/>
    </source>
</evidence>
<dbReference type="EMBL" id="AJWN02000089">
    <property type="protein sequence ID" value="OEE59271.1"/>
    <property type="molecule type" value="Genomic_DNA"/>
</dbReference>
<accession>A0A1E5C1D6</accession>
<dbReference type="Gene3D" id="3.90.105.10">
    <property type="entry name" value="Molybdopterin biosynthesis moea protein, domain 2"/>
    <property type="match status" value="1"/>
</dbReference>
<dbReference type="GO" id="GO:0005829">
    <property type="term" value="C:cytosol"/>
    <property type="evidence" value="ECO:0007669"/>
    <property type="project" value="TreeGrafter"/>
</dbReference>
<keyword evidence="7 13" id="KW-0500">Molybdenum</keyword>
<dbReference type="SUPFAM" id="SSF53218">
    <property type="entry name" value="Molybdenum cofactor biosynthesis proteins"/>
    <property type="match status" value="1"/>
</dbReference>
<dbReference type="InterPro" id="IPR036425">
    <property type="entry name" value="MoaB/Mog-like_dom_sf"/>
</dbReference>
<dbReference type="FunFam" id="2.170.190.11:FF:000001">
    <property type="entry name" value="Molybdopterin molybdenumtransferase"/>
    <property type="match status" value="1"/>
</dbReference>
<dbReference type="FunFam" id="3.40.980.10:FF:000004">
    <property type="entry name" value="Molybdopterin molybdenumtransferase"/>
    <property type="match status" value="1"/>
</dbReference>
<dbReference type="PANTHER" id="PTHR10192:SF5">
    <property type="entry name" value="GEPHYRIN"/>
    <property type="match status" value="1"/>
</dbReference>
<dbReference type="UniPathway" id="UPA00344"/>
<dbReference type="InterPro" id="IPR001453">
    <property type="entry name" value="MoaB/Mog_dom"/>
</dbReference>
<comment type="pathway">
    <text evidence="3 13">Cofactor biosynthesis; molybdopterin biosynthesis.</text>
</comment>
<dbReference type="InterPro" id="IPR005110">
    <property type="entry name" value="MoeA_linker/N"/>
</dbReference>
<dbReference type="NCBIfam" id="NF007960">
    <property type="entry name" value="PRK10680.1"/>
    <property type="match status" value="1"/>
</dbReference>
<gene>
    <name evidence="15" type="ORF">A1OK_14615</name>
</gene>
<dbReference type="InterPro" id="IPR038987">
    <property type="entry name" value="MoeA-like"/>
</dbReference>
<evidence type="ECO:0000256" key="3">
    <source>
        <dbReference type="ARBA" id="ARBA00005046"/>
    </source>
</evidence>
<dbReference type="InterPro" id="IPR036688">
    <property type="entry name" value="MoeA_C_domain_IV_sf"/>
</dbReference>
<dbReference type="Pfam" id="PF03453">
    <property type="entry name" value="MoeA_N"/>
    <property type="match status" value="1"/>
</dbReference>
<dbReference type="InterPro" id="IPR008284">
    <property type="entry name" value="MoCF_biosynth_CS"/>
</dbReference>
<evidence type="ECO:0000256" key="8">
    <source>
        <dbReference type="ARBA" id="ARBA00022679"/>
    </source>
</evidence>
<dbReference type="Gene3D" id="2.170.190.11">
    <property type="entry name" value="Molybdopterin biosynthesis moea protein, domain 3"/>
    <property type="match status" value="1"/>
</dbReference>
<comment type="function">
    <text evidence="2 13">Catalyzes the insertion of molybdate into adenylated molybdopterin with the concomitant release of AMP.</text>
</comment>
<dbReference type="Gene3D" id="3.40.980.10">
    <property type="entry name" value="MoaB/Mog-like domain"/>
    <property type="match status" value="1"/>
</dbReference>
<dbReference type="Pfam" id="PF03454">
    <property type="entry name" value="MoeA_C"/>
    <property type="match status" value="1"/>
</dbReference>
<reference evidence="15 16" key="1">
    <citation type="journal article" date="2012" name="Science">
        <title>Ecological populations of bacteria act as socially cohesive units of antibiotic production and resistance.</title>
        <authorList>
            <person name="Cordero O.X."/>
            <person name="Wildschutte H."/>
            <person name="Kirkup B."/>
            <person name="Proehl S."/>
            <person name="Ngo L."/>
            <person name="Hussain F."/>
            <person name="Le Roux F."/>
            <person name="Mincer T."/>
            <person name="Polz M.F."/>
        </authorList>
    </citation>
    <scope>NUCLEOTIDE SEQUENCE [LARGE SCALE GENOMIC DNA]</scope>
    <source>
        <strain evidence="15 16">FF-454</strain>
    </source>
</reference>
<keyword evidence="16" id="KW-1185">Reference proteome</keyword>
<dbReference type="AlphaFoldDB" id="A0A1E5C1D6"/>
<evidence type="ECO:0000256" key="9">
    <source>
        <dbReference type="ARBA" id="ARBA00022723"/>
    </source>
</evidence>
<evidence type="ECO:0000256" key="2">
    <source>
        <dbReference type="ARBA" id="ARBA00002901"/>
    </source>
</evidence>
<organism evidence="15 16">
    <name type="scientific">Enterovibrio norvegicus FF-454</name>
    <dbReference type="NCBI Taxonomy" id="1185651"/>
    <lineage>
        <taxon>Bacteria</taxon>
        <taxon>Pseudomonadati</taxon>
        <taxon>Pseudomonadota</taxon>
        <taxon>Gammaproteobacteria</taxon>
        <taxon>Vibrionales</taxon>
        <taxon>Vibrionaceae</taxon>
        <taxon>Enterovibrio</taxon>
    </lineage>
</organism>
<evidence type="ECO:0000313" key="16">
    <source>
        <dbReference type="Proteomes" id="UP000095039"/>
    </source>
</evidence>
<dbReference type="SMART" id="SM00852">
    <property type="entry name" value="MoCF_biosynth"/>
    <property type="match status" value="1"/>
</dbReference>
<dbReference type="SUPFAM" id="SSF63867">
    <property type="entry name" value="MoeA C-terminal domain-like"/>
    <property type="match status" value="1"/>
</dbReference>
<evidence type="ECO:0000256" key="13">
    <source>
        <dbReference type="RuleBase" id="RU365090"/>
    </source>
</evidence>
<dbReference type="Gene3D" id="2.40.340.10">
    <property type="entry name" value="MoeA, C-terminal, domain IV"/>
    <property type="match status" value="1"/>
</dbReference>
<evidence type="ECO:0000256" key="1">
    <source>
        <dbReference type="ARBA" id="ARBA00001946"/>
    </source>
</evidence>
<name>A0A1E5C1D6_9GAMM</name>
<dbReference type="EC" id="2.10.1.1" evidence="5 13"/>
<comment type="caution">
    <text evidence="15">The sequence shown here is derived from an EMBL/GenBank/DDBJ whole genome shotgun (WGS) entry which is preliminary data.</text>
</comment>
<protein>
    <recommendedName>
        <fullName evidence="6 13">Molybdopterin molybdenumtransferase</fullName>
        <ecNumber evidence="5 13">2.10.1.1</ecNumber>
    </recommendedName>
</protein>
<evidence type="ECO:0000256" key="10">
    <source>
        <dbReference type="ARBA" id="ARBA00022842"/>
    </source>
</evidence>
<dbReference type="InterPro" id="IPR036135">
    <property type="entry name" value="MoeA_linker/N_sf"/>
</dbReference>
<evidence type="ECO:0000259" key="14">
    <source>
        <dbReference type="SMART" id="SM00852"/>
    </source>
</evidence>
<evidence type="ECO:0000256" key="5">
    <source>
        <dbReference type="ARBA" id="ARBA00013269"/>
    </source>
</evidence>
<dbReference type="PROSITE" id="PS01079">
    <property type="entry name" value="MOCF_BIOSYNTHESIS_2"/>
    <property type="match status" value="1"/>
</dbReference>
<keyword evidence="10 13" id="KW-0460">Magnesium</keyword>
<dbReference type="Pfam" id="PF00994">
    <property type="entry name" value="MoCF_biosynth"/>
    <property type="match status" value="1"/>
</dbReference>
<keyword evidence="9 13" id="KW-0479">Metal-binding</keyword>
<proteinExistence type="inferred from homology"/>
<dbReference type="PANTHER" id="PTHR10192">
    <property type="entry name" value="MOLYBDOPTERIN BIOSYNTHESIS PROTEIN"/>
    <property type="match status" value="1"/>
</dbReference>
<feature type="domain" description="MoaB/Mog" evidence="14">
    <location>
        <begin position="183"/>
        <end position="320"/>
    </location>
</feature>
<dbReference type="InterPro" id="IPR005111">
    <property type="entry name" value="MoeA_C_domain_IV"/>
</dbReference>
<comment type="cofactor">
    <cofactor evidence="1 13">
        <name>Mg(2+)</name>
        <dbReference type="ChEBI" id="CHEBI:18420"/>
    </cofactor>
</comment>
<dbReference type="RefSeq" id="WP_016959619.1">
    <property type="nucleotide sequence ID" value="NZ_AJWN02000089.1"/>
</dbReference>
<dbReference type="GO" id="GO:0006777">
    <property type="term" value="P:Mo-molybdopterin cofactor biosynthetic process"/>
    <property type="evidence" value="ECO:0007669"/>
    <property type="project" value="UniProtKB-UniRule"/>
</dbReference>
<evidence type="ECO:0000256" key="6">
    <source>
        <dbReference type="ARBA" id="ARBA00021108"/>
    </source>
</evidence>
<evidence type="ECO:0000256" key="12">
    <source>
        <dbReference type="ARBA" id="ARBA00047317"/>
    </source>
</evidence>
<evidence type="ECO:0000256" key="11">
    <source>
        <dbReference type="ARBA" id="ARBA00023150"/>
    </source>
</evidence>